<dbReference type="Proteomes" id="UP000554284">
    <property type="component" value="Unassembled WGS sequence"/>
</dbReference>
<reference evidence="1 2" key="1">
    <citation type="submission" date="2020-04" db="EMBL/GenBank/DDBJ databases">
        <title>MicrobeNet Type strains.</title>
        <authorList>
            <person name="Nicholson A.C."/>
        </authorList>
    </citation>
    <scope>NUCLEOTIDE SEQUENCE [LARGE SCALE GENOMIC DNA]</scope>
    <source>
        <strain evidence="1 2">ATCC 700355</strain>
    </source>
</reference>
<organism evidence="1 2">
    <name type="scientific">Corynebacterium mucifaciens</name>
    <dbReference type="NCBI Taxonomy" id="57171"/>
    <lineage>
        <taxon>Bacteria</taxon>
        <taxon>Bacillati</taxon>
        <taxon>Actinomycetota</taxon>
        <taxon>Actinomycetes</taxon>
        <taxon>Mycobacteriales</taxon>
        <taxon>Corynebacteriaceae</taxon>
        <taxon>Corynebacterium</taxon>
    </lineage>
</organism>
<evidence type="ECO:0000313" key="1">
    <source>
        <dbReference type="EMBL" id="NKY67824.1"/>
    </source>
</evidence>
<dbReference type="RefSeq" id="WP_168683385.1">
    <property type="nucleotide sequence ID" value="NZ_JAAXPF010000001.1"/>
</dbReference>
<dbReference type="EMBL" id="JAAXPF010000001">
    <property type="protein sequence ID" value="NKY67824.1"/>
    <property type="molecule type" value="Genomic_DNA"/>
</dbReference>
<sequence>MVALLVALLLAALVGVLAFLGGSGAFTHTSEPVTSTVVETHPSRLERPIAGVRGARA</sequence>
<dbReference type="AlphaFoldDB" id="A0A7X6LQ59"/>
<evidence type="ECO:0000313" key="2">
    <source>
        <dbReference type="Proteomes" id="UP000554284"/>
    </source>
</evidence>
<comment type="caution">
    <text evidence="1">The sequence shown here is derived from an EMBL/GenBank/DDBJ whole genome shotgun (WGS) entry which is preliminary data.</text>
</comment>
<protein>
    <submittedName>
        <fullName evidence="1">Uncharacterized protein</fullName>
    </submittedName>
</protein>
<name>A0A7X6LQ59_9CORY</name>
<gene>
    <name evidence="1" type="ORF">HF989_00270</name>
</gene>
<accession>A0A7X6LQ59</accession>
<proteinExistence type="predicted"/>